<dbReference type="Gene3D" id="3.40.50.10990">
    <property type="entry name" value="GTP cyclohydrolase II"/>
    <property type="match status" value="1"/>
</dbReference>
<comment type="function">
    <text evidence="3 14">Catalyzes the conversion of D-ribulose 5-phosphate to formate and 3,4-dihydroxy-2-butanone 4-phosphate.</text>
</comment>
<dbReference type="FunCoup" id="A0A6N7EXU4">
    <property type="interactions" value="350"/>
</dbReference>
<dbReference type="GO" id="GO:0009231">
    <property type="term" value="P:riboflavin biosynthetic process"/>
    <property type="evidence" value="ECO:0007669"/>
    <property type="project" value="UniProtKB-UniRule"/>
</dbReference>
<sequence length="365" mass="40017">MGKLNTTEEILTDLAQGKMVIIMDDEDRENEGDLILAADCVTPEAINFMAKHGRGLICLPITQARANQLKLWPQSQQNNAQFSTKFTVSIEAAEGVTTGISAADRAATIRAAIRPDAKPSDVVQPGHVFPIVAETGGVLTRAGHTEAGCDLARLSGHSPAAVIVEILNDDGTMARRPDLEVFAKKHGLKIGTIADLIAYRLEKEKTVEKMAETELTIHAQPIRLVVYQDSVDGQLHYALVKGSLTPETPTFVRVHVQNIFTDLFHAAVNNRTWTLDDAIAKLNAEPHGVIVILADDSSQQDIIMAVHELNQSQKTPRLEKKELRTYGIGAQILMDLNVRKMRLLSAPKKFNSMSGFNLEVVEYLS</sequence>
<dbReference type="EMBL" id="WHNW01000001">
    <property type="protein sequence ID" value="MPV85288.1"/>
    <property type="molecule type" value="Genomic_DNA"/>
</dbReference>
<dbReference type="SUPFAM" id="SSF55821">
    <property type="entry name" value="YrdC/RibB"/>
    <property type="match status" value="1"/>
</dbReference>
<dbReference type="GO" id="GO:0003935">
    <property type="term" value="F:GTP cyclohydrolase II activity"/>
    <property type="evidence" value="ECO:0007669"/>
    <property type="project" value="TreeGrafter"/>
</dbReference>
<evidence type="ECO:0000256" key="5">
    <source>
        <dbReference type="ARBA" id="ARBA00005520"/>
    </source>
</evidence>
<evidence type="ECO:0000313" key="16">
    <source>
        <dbReference type="EMBL" id="MPV85288.1"/>
    </source>
</evidence>
<keyword evidence="10 14" id="KW-0479">Metal-binding</keyword>
<dbReference type="AlphaFoldDB" id="A0A6N7EXU4"/>
<keyword evidence="12 14" id="KW-0464">Manganese</keyword>
<dbReference type="NCBIfam" id="NF010626">
    <property type="entry name" value="PRK14019.1"/>
    <property type="match status" value="1"/>
</dbReference>
<dbReference type="Pfam" id="PF00926">
    <property type="entry name" value="DHBP_synthase"/>
    <property type="match status" value="1"/>
</dbReference>
<comment type="cofactor">
    <cofactor evidence="14">
        <name>Mg(2+)</name>
        <dbReference type="ChEBI" id="CHEBI:18420"/>
    </cofactor>
    <cofactor evidence="14">
        <name>Mn(2+)</name>
        <dbReference type="ChEBI" id="CHEBI:29035"/>
    </cofactor>
    <text evidence="14">Binds 2 divalent metal cations per subunit. Magnesium or manganese.</text>
</comment>
<dbReference type="InterPro" id="IPR032677">
    <property type="entry name" value="GTP_cyclohydro_II"/>
</dbReference>
<comment type="similarity">
    <text evidence="14">Belongs to the DHBP synthase family.</text>
</comment>
<evidence type="ECO:0000256" key="6">
    <source>
        <dbReference type="ARBA" id="ARBA00008976"/>
    </source>
</evidence>
<evidence type="ECO:0000256" key="7">
    <source>
        <dbReference type="ARBA" id="ARBA00012153"/>
    </source>
</evidence>
<dbReference type="PANTHER" id="PTHR21327">
    <property type="entry name" value="GTP CYCLOHYDROLASE II-RELATED"/>
    <property type="match status" value="1"/>
</dbReference>
<dbReference type="InterPro" id="IPR017945">
    <property type="entry name" value="DHBP_synth_RibB-like_a/b_dom"/>
</dbReference>
<comment type="caution">
    <text evidence="16">The sequence shown here is derived from an EMBL/GenBank/DDBJ whole genome shotgun (WGS) entry which is preliminary data.</text>
</comment>
<name>A0A6N7EXU4_9GAMM</name>
<evidence type="ECO:0000256" key="12">
    <source>
        <dbReference type="ARBA" id="ARBA00023211"/>
    </source>
</evidence>
<evidence type="ECO:0000256" key="1">
    <source>
        <dbReference type="ARBA" id="ARBA00000141"/>
    </source>
</evidence>
<evidence type="ECO:0000256" key="9">
    <source>
        <dbReference type="ARBA" id="ARBA00022619"/>
    </source>
</evidence>
<evidence type="ECO:0000256" key="8">
    <source>
        <dbReference type="ARBA" id="ARBA00018836"/>
    </source>
</evidence>
<evidence type="ECO:0000256" key="14">
    <source>
        <dbReference type="HAMAP-Rule" id="MF_00180"/>
    </source>
</evidence>
<feature type="site" description="Essential for catalytic activity" evidence="14">
    <location>
        <position position="165"/>
    </location>
</feature>
<dbReference type="EC" id="4.1.99.12" evidence="7 14"/>
<dbReference type="UniPathway" id="UPA00275">
    <property type="reaction ID" value="UER00399"/>
</dbReference>
<dbReference type="SUPFAM" id="SSF142695">
    <property type="entry name" value="RibA-like"/>
    <property type="match status" value="1"/>
</dbReference>
<evidence type="ECO:0000256" key="3">
    <source>
        <dbReference type="ARBA" id="ARBA00002284"/>
    </source>
</evidence>
<protein>
    <recommendedName>
        <fullName evidence="8 14">3,4-dihydroxy-2-butanone 4-phosphate synthase</fullName>
        <shortName evidence="14">DHBP synthase</shortName>
        <ecNumber evidence="7 14">4.1.99.12</ecNumber>
    </recommendedName>
</protein>
<comment type="pathway">
    <text evidence="4 14">Cofactor biosynthesis; riboflavin biosynthesis; 2-hydroxy-3-oxobutyl phosphate from D-ribulose 5-phosphate: step 1/1.</text>
</comment>
<evidence type="ECO:0000256" key="13">
    <source>
        <dbReference type="ARBA" id="ARBA00023239"/>
    </source>
</evidence>
<dbReference type="NCBIfam" id="TIGR00506">
    <property type="entry name" value="ribB"/>
    <property type="match status" value="1"/>
</dbReference>
<dbReference type="InParanoid" id="A0A6N7EXU4"/>
<dbReference type="Proteomes" id="UP000471298">
    <property type="component" value="Unassembled WGS sequence"/>
</dbReference>
<dbReference type="PANTHER" id="PTHR21327:SF34">
    <property type="entry name" value="3,4-DIHYDROXY-2-BUTANONE 4-PHOSPHATE SYNTHASE"/>
    <property type="match status" value="1"/>
</dbReference>
<feature type="binding site" evidence="14">
    <location>
        <position position="29"/>
    </location>
    <ligand>
        <name>Mg(2+)</name>
        <dbReference type="ChEBI" id="CHEBI:18420"/>
        <label>1</label>
    </ligand>
</feature>
<evidence type="ECO:0000256" key="11">
    <source>
        <dbReference type="ARBA" id="ARBA00022842"/>
    </source>
</evidence>
<feature type="binding site" evidence="14">
    <location>
        <position position="144"/>
    </location>
    <ligand>
        <name>Mg(2+)</name>
        <dbReference type="ChEBI" id="CHEBI:18420"/>
        <label>2</label>
    </ligand>
</feature>
<evidence type="ECO:0000256" key="2">
    <source>
        <dbReference type="ARBA" id="ARBA00001936"/>
    </source>
</evidence>
<keyword evidence="17" id="KW-1185">Reference proteome</keyword>
<keyword evidence="11 14" id="KW-0460">Magnesium</keyword>
<dbReference type="PIRSF" id="PIRSF001259">
    <property type="entry name" value="RibA"/>
    <property type="match status" value="1"/>
</dbReference>
<evidence type="ECO:0000256" key="10">
    <source>
        <dbReference type="ARBA" id="ARBA00022723"/>
    </source>
</evidence>
<dbReference type="InterPro" id="IPR036144">
    <property type="entry name" value="RibA-like_sf"/>
</dbReference>
<comment type="subunit">
    <text evidence="14">Homodimer.</text>
</comment>
<feature type="binding site" evidence="14">
    <location>
        <position position="33"/>
    </location>
    <ligand>
        <name>D-ribulose 5-phosphate</name>
        <dbReference type="ChEBI" id="CHEBI:58121"/>
    </ligand>
</feature>
<accession>A0A6N7EXU4</accession>
<comment type="catalytic activity">
    <reaction evidence="1 14">
        <text>D-ribulose 5-phosphate = (2S)-2-hydroxy-3-oxobutyl phosphate + formate + H(+)</text>
        <dbReference type="Rhea" id="RHEA:18457"/>
        <dbReference type="ChEBI" id="CHEBI:15378"/>
        <dbReference type="ChEBI" id="CHEBI:15740"/>
        <dbReference type="ChEBI" id="CHEBI:58121"/>
        <dbReference type="ChEBI" id="CHEBI:58830"/>
        <dbReference type="EC" id="4.1.99.12"/>
    </reaction>
</comment>
<evidence type="ECO:0000259" key="15">
    <source>
        <dbReference type="Pfam" id="PF00925"/>
    </source>
</evidence>
<dbReference type="Gene3D" id="3.90.870.10">
    <property type="entry name" value="DHBP synthase"/>
    <property type="match status" value="1"/>
</dbReference>
<comment type="similarity">
    <text evidence="6">In the C-terminal section; belongs to the GTP cyclohydrolase II family.</text>
</comment>
<feature type="site" description="Essential for catalytic activity" evidence="14">
    <location>
        <position position="127"/>
    </location>
</feature>
<dbReference type="GO" id="GO:0008686">
    <property type="term" value="F:3,4-dihydroxy-2-butanone-4-phosphate synthase activity"/>
    <property type="evidence" value="ECO:0007669"/>
    <property type="project" value="UniProtKB-UniRule"/>
</dbReference>
<dbReference type="GO" id="GO:0030145">
    <property type="term" value="F:manganese ion binding"/>
    <property type="evidence" value="ECO:0007669"/>
    <property type="project" value="UniProtKB-UniRule"/>
</dbReference>
<proteinExistence type="inferred from homology"/>
<keyword evidence="13 14" id="KW-0456">Lyase</keyword>
<organism evidence="16 17">
    <name type="scientific">Ostreibacterium oceani</name>
    <dbReference type="NCBI Taxonomy" id="2654998"/>
    <lineage>
        <taxon>Bacteria</taxon>
        <taxon>Pseudomonadati</taxon>
        <taxon>Pseudomonadota</taxon>
        <taxon>Gammaproteobacteria</taxon>
        <taxon>Cardiobacteriales</taxon>
        <taxon>Ostreibacteriaceae</taxon>
        <taxon>Ostreibacterium</taxon>
    </lineage>
</organism>
<feature type="binding site" evidence="14">
    <location>
        <begin position="28"/>
        <end position="29"/>
    </location>
    <ligand>
        <name>D-ribulose 5-phosphate</name>
        <dbReference type="ChEBI" id="CHEBI:58121"/>
    </ligand>
</feature>
<feature type="binding site" evidence="14">
    <location>
        <position position="29"/>
    </location>
    <ligand>
        <name>Mg(2+)</name>
        <dbReference type="ChEBI" id="CHEBI:18420"/>
        <label>2</label>
    </ligand>
</feature>
<dbReference type="FunFam" id="3.90.870.10:FF:000001">
    <property type="entry name" value="Riboflavin biosynthesis protein RibBA"/>
    <property type="match status" value="1"/>
</dbReference>
<keyword evidence="9 14" id="KW-0686">Riboflavin biosynthesis</keyword>
<dbReference type="RefSeq" id="WP_152808390.1">
    <property type="nucleotide sequence ID" value="NZ_WHNW01000001.1"/>
</dbReference>
<dbReference type="Pfam" id="PF00925">
    <property type="entry name" value="GTP_cyclohydro2"/>
    <property type="match status" value="1"/>
</dbReference>
<feature type="binding site" evidence="14">
    <location>
        <begin position="141"/>
        <end position="145"/>
    </location>
    <ligand>
        <name>D-ribulose 5-phosphate</name>
        <dbReference type="ChEBI" id="CHEBI:58121"/>
    </ligand>
</feature>
<feature type="domain" description="GTP cyclohydrolase II" evidence="15">
    <location>
        <begin position="209"/>
        <end position="364"/>
    </location>
</feature>
<reference evidence="16 17" key="1">
    <citation type="submission" date="2019-10" db="EMBL/GenBank/DDBJ databases">
        <title>Cardiobacteriales fam. a chemoheterotrophic member of the order Cardiobacteriales, and proposal of Cardiobacteriales fam. nov.</title>
        <authorList>
            <person name="Wang C."/>
        </authorList>
    </citation>
    <scope>NUCLEOTIDE SEQUENCE [LARGE SCALE GENOMIC DNA]</scope>
    <source>
        <strain evidence="16 17">ML27</strain>
    </source>
</reference>
<gene>
    <name evidence="14 16" type="primary">ribB</name>
    <name evidence="16" type="ORF">GCU85_00890</name>
</gene>
<dbReference type="InterPro" id="IPR000422">
    <property type="entry name" value="DHBP_synthase_RibB"/>
</dbReference>
<dbReference type="HAMAP" id="MF_00180">
    <property type="entry name" value="RibB"/>
    <property type="match status" value="1"/>
</dbReference>
<dbReference type="GO" id="GO:0000287">
    <property type="term" value="F:magnesium ion binding"/>
    <property type="evidence" value="ECO:0007669"/>
    <property type="project" value="UniProtKB-UniRule"/>
</dbReference>
<evidence type="ECO:0000256" key="4">
    <source>
        <dbReference type="ARBA" id="ARBA00004904"/>
    </source>
</evidence>
<evidence type="ECO:0000313" key="17">
    <source>
        <dbReference type="Proteomes" id="UP000471298"/>
    </source>
</evidence>
<comment type="cofactor">
    <cofactor evidence="2">
        <name>Mn(2+)</name>
        <dbReference type="ChEBI" id="CHEBI:29035"/>
    </cofactor>
</comment>
<dbReference type="GO" id="GO:0005829">
    <property type="term" value="C:cytosol"/>
    <property type="evidence" value="ECO:0007669"/>
    <property type="project" value="TreeGrafter"/>
</dbReference>
<comment type="similarity">
    <text evidence="5">In the N-terminal section; belongs to the DHBP synthase family.</text>
</comment>